<accession>A0A2W5F005</accession>
<evidence type="ECO:0000313" key="1">
    <source>
        <dbReference type="EMBL" id="PZP49571.1"/>
    </source>
</evidence>
<organism evidence="1 2">
    <name type="scientific">Pseudopedobacter saltans</name>
    <dbReference type="NCBI Taxonomy" id="151895"/>
    <lineage>
        <taxon>Bacteria</taxon>
        <taxon>Pseudomonadati</taxon>
        <taxon>Bacteroidota</taxon>
        <taxon>Sphingobacteriia</taxon>
        <taxon>Sphingobacteriales</taxon>
        <taxon>Sphingobacteriaceae</taxon>
        <taxon>Pseudopedobacter</taxon>
    </lineage>
</organism>
<dbReference type="AlphaFoldDB" id="A0A2W5F005"/>
<dbReference type="Proteomes" id="UP000249645">
    <property type="component" value="Unassembled WGS sequence"/>
</dbReference>
<gene>
    <name evidence="1" type="ORF">DI598_07460</name>
</gene>
<name>A0A2W5F005_9SPHI</name>
<sequence>MKKINPEGITKSVPFSGKKRYQQLIQKDKTTMAIKETTTLCDAVIPKQPVNKRMIENCNETFNRTELILSKLIPPIV</sequence>
<dbReference type="EMBL" id="QFOI01000105">
    <property type="protein sequence ID" value="PZP49571.1"/>
    <property type="molecule type" value="Genomic_DNA"/>
</dbReference>
<reference evidence="1 2" key="1">
    <citation type="submission" date="2017-11" db="EMBL/GenBank/DDBJ databases">
        <title>Infants hospitalized years apart are colonized by the same room-sourced microbial strains.</title>
        <authorList>
            <person name="Brooks B."/>
            <person name="Olm M.R."/>
            <person name="Firek B.A."/>
            <person name="Baker R."/>
            <person name="Thomas B.C."/>
            <person name="Morowitz M.J."/>
            <person name="Banfield J.F."/>
        </authorList>
    </citation>
    <scope>NUCLEOTIDE SEQUENCE [LARGE SCALE GENOMIC DNA]</scope>
    <source>
        <strain evidence="1">S2_009_000_R2_76</strain>
    </source>
</reference>
<evidence type="ECO:0000313" key="2">
    <source>
        <dbReference type="Proteomes" id="UP000249645"/>
    </source>
</evidence>
<protein>
    <submittedName>
        <fullName evidence="1">Uncharacterized protein</fullName>
    </submittedName>
</protein>
<comment type="caution">
    <text evidence="1">The sequence shown here is derived from an EMBL/GenBank/DDBJ whole genome shotgun (WGS) entry which is preliminary data.</text>
</comment>
<proteinExistence type="predicted"/>